<keyword evidence="2" id="KW-0677">Repeat</keyword>
<dbReference type="Pfam" id="PF23276">
    <property type="entry name" value="TPR_24"/>
    <property type="match status" value="1"/>
</dbReference>
<protein>
    <recommendedName>
        <fullName evidence="4">Pentatricopeptide repeat-containing protein-mitochondrial domain-containing protein</fullName>
    </recommendedName>
</protein>
<dbReference type="EMBL" id="HBDZ01013954">
    <property type="protein sequence ID" value="CAD8248507.1"/>
    <property type="molecule type" value="Transcribed_RNA"/>
</dbReference>
<dbReference type="PANTHER" id="PTHR47447:SF17">
    <property type="entry name" value="OS12G0638900 PROTEIN"/>
    <property type="match status" value="1"/>
</dbReference>
<dbReference type="AlphaFoldDB" id="A0A7R9TY15"/>
<name>A0A7R9TY15_9VIRI</name>
<evidence type="ECO:0000256" key="3">
    <source>
        <dbReference type="PROSITE-ProRule" id="PRU00708"/>
    </source>
</evidence>
<gene>
    <name evidence="5" type="ORF">PCOL08062_LOCUS10697</name>
</gene>
<evidence type="ECO:0000256" key="2">
    <source>
        <dbReference type="ARBA" id="ARBA00022737"/>
    </source>
</evidence>
<evidence type="ECO:0000256" key="1">
    <source>
        <dbReference type="ARBA" id="ARBA00007626"/>
    </source>
</evidence>
<dbReference type="PROSITE" id="PS51375">
    <property type="entry name" value="PPR"/>
    <property type="match status" value="1"/>
</dbReference>
<dbReference type="PANTHER" id="PTHR47447">
    <property type="entry name" value="OS03G0856100 PROTEIN"/>
    <property type="match status" value="1"/>
</dbReference>
<dbReference type="InterPro" id="IPR011990">
    <property type="entry name" value="TPR-like_helical_dom_sf"/>
</dbReference>
<dbReference type="InterPro" id="IPR002885">
    <property type="entry name" value="PPR_rpt"/>
</dbReference>
<proteinExistence type="inferred from homology"/>
<organism evidence="5">
    <name type="scientific">Prasinoderma coloniale</name>
    <dbReference type="NCBI Taxonomy" id="156133"/>
    <lineage>
        <taxon>Eukaryota</taxon>
        <taxon>Viridiplantae</taxon>
        <taxon>Prasinodermophyta</taxon>
        <taxon>Prasinodermophyceae</taxon>
        <taxon>Prasinodermales</taxon>
        <taxon>Prasinodermaceae</taxon>
        <taxon>Prasinoderma</taxon>
    </lineage>
</organism>
<comment type="similarity">
    <text evidence="1">Belongs to the PPR family. P subfamily.</text>
</comment>
<feature type="domain" description="Pentatricopeptide repeat-containing protein-mitochondrial" evidence="4">
    <location>
        <begin position="223"/>
        <end position="314"/>
    </location>
</feature>
<dbReference type="InterPro" id="IPR057027">
    <property type="entry name" value="TPR_mt"/>
</dbReference>
<evidence type="ECO:0000313" key="5">
    <source>
        <dbReference type="EMBL" id="CAD8248507.1"/>
    </source>
</evidence>
<evidence type="ECO:0000259" key="4">
    <source>
        <dbReference type="Pfam" id="PF23276"/>
    </source>
</evidence>
<accession>A0A7R9TY15</accession>
<reference evidence="5" key="1">
    <citation type="submission" date="2021-01" db="EMBL/GenBank/DDBJ databases">
        <authorList>
            <person name="Corre E."/>
            <person name="Pelletier E."/>
            <person name="Niang G."/>
            <person name="Scheremetjew M."/>
            <person name="Finn R."/>
            <person name="Kale V."/>
            <person name="Holt S."/>
            <person name="Cochrane G."/>
            <person name="Meng A."/>
            <person name="Brown T."/>
            <person name="Cohen L."/>
        </authorList>
    </citation>
    <scope>NUCLEOTIDE SEQUENCE</scope>
    <source>
        <strain evidence="5">CCMP1413</strain>
    </source>
</reference>
<sequence>MEATLSAAARESALAEAAVGAGVKLSEPKSATADHLWLDLATGVLERLAARGGRRSPEARAAAARAQQLFALLVRRTSAARDAEATHARQALSDAAVSLLDACARSGDARGARAVYDLAESGGELDLVPDAYAPLFGALAADADVEGTLRALDFARANGTALPVGALNAALRVLARSWDHVICTSDQNAYCRKAYVAAVELLYEAKSGAGDKDFIHTLPAPNEASYDMTLAALGCAGDVESAKELFSVMRAAGGRPTEDSYRPLVDVLARCGRLSEAQKVLREMRVVTGRADTDAHVAVIRGLGARGDCAGVLHTLEKLERAVGTKDVAARHAAADALEHNGELVGARNLIDELWEIPSA</sequence>
<feature type="repeat" description="PPR" evidence="3">
    <location>
        <begin position="222"/>
        <end position="256"/>
    </location>
</feature>
<dbReference type="Gene3D" id="1.25.40.10">
    <property type="entry name" value="Tetratricopeptide repeat domain"/>
    <property type="match status" value="1"/>
</dbReference>